<feature type="chain" id="PRO_5001937629" description="Beta-xylosidase" evidence="6">
    <location>
        <begin position="26"/>
        <end position="1791"/>
    </location>
</feature>
<reference evidence="10 11" key="2">
    <citation type="submission" date="2014-10" db="EMBL/GenBank/DDBJ databases">
        <title>Comparative genomics of the Paenibacillus odorifer group.</title>
        <authorList>
            <person name="Tsai Y.-C."/>
            <person name="Martin N."/>
            <person name="Korlach J."/>
            <person name="Wiedmann M."/>
        </authorList>
    </citation>
    <scope>NUCLEOTIDE SEQUENCE [LARGE SCALE GENOMIC DNA]</scope>
    <source>
        <strain evidence="10 11">DSM 18334</strain>
    </source>
</reference>
<evidence type="ECO:0000256" key="6">
    <source>
        <dbReference type="SAM" id="SignalP"/>
    </source>
</evidence>
<dbReference type="CDD" id="cd00161">
    <property type="entry name" value="beta-trefoil_Ricin-like"/>
    <property type="match status" value="1"/>
</dbReference>
<dbReference type="eggNOG" id="COG1621">
    <property type="taxonomic scope" value="Bacteria"/>
</dbReference>
<feature type="signal peptide" evidence="6">
    <location>
        <begin position="1"/>
        <end position="25"/>
    </location>
</feature>
<dbReference type="GO" id="GO:0030313">
    <property type="term" value="C:cell envelope"/>
    <property type="evidence" value="ECO:0007669"/>
    <property type="project" value="UniProtKB-SubCell"/>
</dbReference>
<reference evidence="10 11" key="1">
    <citation type="submission" date="2014-08" db="EMBL/GenBank/DDBJ databases">
        <authorList>
            <person name="den Bakker H.C."/>
        </authorList>
    </citation>
    <scope>NUCLEOTIDE SEQUENCE [LARGE SCALE GENOMIC DNA]</scope>
    <source>
        <strain evidence="10 11">DSM 18334</strain>
    </source>
</reference>
<dbReference type="Pfam" id="PF16990">
    <property type="entry name" value="CBM_35"/>
    <property type="match status" value="2"/>
</dbReference>
<feature type="domain" description="SLH" evidence="9">
    <location>
        <begin position="1737"/>
        <end position="1791"/>
    </location>
</feature>
<comment type="caution">
    <text evidence="10">The sequence shown here is derived from an EMBL/GenBank/DDBJ whole genome shotgun (WGS) entry which is preliminary data.</text>
</comment>
<dbReference type="InterPro" id="IPR013378">
    <property type="entry name" value="InlB-like_B-rpt"/>
</dbReference>
<evidence type="ECO:0008006" key="12">
    <source>
        <dbReference type="Google" id="ProtNLM"/>
    </source>
</evidence>
<dbReference type="Gene3D" id="2.80.10.50">
    <property type="match status" value="1"/>
</dbReference>
<sequence>MRKKSLWLFPFVLVLSLLLTGISSADVTTNYVNPLMGGADPTIARAADGYYYSASSGDNNITLKRHETILGVSTAKSKVVWEKPDNFGYVWGPYVYRLDGKWYLYFSSGPEESFGYGHPSSYVLENASPDPFEGTWELKGESANADSNGQVTTKKGLLNTQGYGLACGVVTIKGERYFTYTKYYYFPDPQNPANMKFDESPTIVKMTNPWTLQGVEGTVAMPQYNWEKHGDNINEGAAVVERNGKIYFAYSASSFMNDNYSVGVSVADASSDVMNAQSWVKYPEPAMKRSDENSSYGPGSPLFLKSEDDTEDWIMYHGIPTHGQGGGNRGIRAQRIYWDDIDFINLGIPSNPGTVLNRPSGEEKSEIYEAEDAKLSGVSKVIGNSSYASGAVYEKYSDNSTDDYIEFTVNTKDQGTYSLDFRYNNTAANAVNMKLGVNQEAARDLSFTSNTGFNANFDIKTAYNIKLNAGSNTIRLSGKSTLALDAMILKKTTLYEAENAGLSGNANVGSDHPGFSGTGFAGGLWISNSAVSFKVNAAAAGSYSVKLGYSLGFNDDRTLSMYVNGQKVKRVDFFSLKSWDSWADRYDNVFLKEGENTIMYRYDSGDTGNVNLDYITVTEATTWHYGAEDATTTGSNDAAIVYAKDGNMGTGYVSGLSKANSSVEFSINVENAASYDVKLRYAKEAAGTTLGLYLNGTRVKSITLPPTGGLRVWKEQLETLNLNEGKNTITYKNETDNSGIINIDSIHLNKRTPWRYQAEEATRAGKLQIARDHLWYEGNGFVGGFEQTGDALKFEVNIPNTAAYTSTLRYSGTQSSNITMSMYVNGQRIKQVSLPPTANWDTWSNRTESVNLNAGKNVIEFIREQGDTGRFNIDSLTIDKSSGGFMSSIAKKIIPEKMVKIQPKHSGKALDVDRVSSDPLAVINQWSNGDGNNQLWRFLDLGTGYYQIQSVQSGHVLDILPGSVIQQLCQNTKASGSIPDTQQWKLEKDGDYYKIVNKSNNKVITVEGASKSDGATVRLADDQAKDNQRMKIEIRNLSNSEISALSELNERYNITFNANGGSPAQTVVQAVYGEQLTAPDVTKEGYVLEGWYSDAAKWDFTAQTVPGVLMLTAKWNHKAAEVQIVSEGSLRAGADGVLRAASIGAGVLSYAWFADEGNGYGEPVGADEVLRLTELTEEMSGYKYKVVVTNEGGLTGEQEYILQVLPAEAEWITPAFTVDLPPQLETVEGAPLTLLVDTTGDIESIDWEVKLKGDSDWLPISSVTGALYRFTPGMDDDGTHYRVVLTGKGDNTPERITGTELLLKVYPVHEAPVIKSFTVAGNPVTEGDAATFTVVAHSVYGELSYRWLKNDLLLDGAGSSSLTLGRTQLADAGLYKVQVTNTRTIGGRFYTDTFSSAAIELNVHRESPAPTSPPVNVPDPTLTPKPTITPQPSTAVISAGQLSGASENGAVTVLVGKAAVVELPVNAGELLGTQTLRLQGDGMALELKPELLKKLSTILPAAELSGAKIVLKAELKTLEGASLKTQTGVTLKGKLLNYDLSLTARDGTVHHLQKAVAPVGLSWLADAGLQPQLLGLYLVGSDGTLTYLGGAAEAGRLNAVLDGSGTYALLEYSKHFNDVPATHWAFEALRELSAKHLINGISETAYQPGRNITRAEFVQLVAGALQFSGSGTTAFADVPDGAWYGSALSGMVEAGLITGRTAESFQPGAEISREEMTVILMRAYRLQHGASPKAPDKLSMTDTADISGWAAEHVAAAASIGLVNGRADGSFAPQASATRAEAAQMLLNYMR</sequence>
<dbReference type="PANTHER" id="PTHR43817">
    <property type="entry name" value="GLYCOSYL HYDROLASE"/>
    <property type="match status" value="1"/>
</dbReference>
<name>A0A098M4X3_9BACL</name>
<dbReference type="InterPro" id="IPR006710">
    <property type="entry name" value="Glyco_hydro_43"/>
</dbReference>
<dbReference type="Pfam" id="PF00395">
    <property type="entry name" value="SLH"/>
    <property type="match status" value="3"/>
</dbReference>
<dbReference type="eggNOG" id="COG3507">
    <property type="taxonomic scope" value="Bacteria"/>
</dbReference>
<dbReference type="SMART" id="SM00409">
    <property type="entry name" value="IG"/>
    <property type="match status" value="3"/>
</dbReference>
<dbReference type="Gene3D" id="2.60.40.10">
    <property type="entry name" value="Immunoglobulins"/>
    <property type="match status" value="1"/>
</dbReference>
<dbReference type="GO" id="GO:0030246">
    <property type="term" value="F:carbohydrate binding"/>
    <property type="evidence" value="ECO:0007669"/>
    <property type="project" value="InterPro"/>
</dbReference>
<dbReference type="PROSITE" id="PS50835">
    <property type="entry name" value="IG_LIKE"/>
    <property type="match status" value="1"/>
</dbReference>
<dbReference type="Pfam" id="PF04616">
    <property type="entry name" value="Glyco_hydro_43"/>
    <property type="match status" value="1"/>
</dbReference>
<evidence type="ECO:0000313" key="10">
    <source>
        <dbReference type="EMBL" id="KGE17101.1"/>
    </source>
</evidence>
<dbReference type="eggNOG" id="COG5434">
    <property type="taxonomic scope" value="Bacteria"/>
</dbReference>
<dbReference type="EMBL" id="JQCR01000003">
    <property type="protein sequence ID" value="KGE17101.1"/>
    <property type="molecule type" value="Genomic_DNA"/>
</dbReference>
<dbReference type="NCBIfam" id="TIGR02543">
    <property type="entry name" value="List_Bact_rpt"/>
    <property type="match status" value="1"/>
</dbReference>
<comment type="subcellular location">
    <subcellularLocation>
        <location evidence="1">Cell envelope</location>
    </subcellularLocation>
</comment>
<evidence type="ECO:0000259" key="7">
    <source>
        <dbReference type="PROSITE" id="PS50835"/>
    </source>
</evidence>
<organism evidence="10 11">
    <name type="scientific">Paenibacillus wynnii</name>
    <dbReference type="NCBI Taxonomy" id="268407"/>
    <lineage>
        <taxon>Bacteria</taxon>
        <taxon>Bacillati</taxon>
        <taxon>Bacillota</taxon>
        <taxon>Bacilli</taxon>
        <taxon>Bacillales</taxon>
        <taxon>Paenibacillaceae</taxon>
        <taxon>Paenibacillus</taxon>
    </lineage>
</organism>
<evidence type="ECO:0000256" key="5">
    <source>
        <dbReference type="ARBA" id="ARBA00023295"/>
    </source>
</evidence>
<dbReference type="Gene3D" id="2.60.120.260">
    <property type="entry name" value="Galactose-binding domain-like"/>
    <property type="match status" value="4"/>
</dbReference>
<comment type="similarity">
    <text evidence="2">Belongs to the glycosyl hydrolase 43 family.</text>
</comment>
<dbReference type="eggNOG" id="COG3940">
    <property type="taxonomic scope" value="Bacteria"/>
</dbReference>
<dbReference type="GO" id="GO:0005975">
    <property type="term" value="P:carbohydrate metabolic process"/>
    <property type="evidence" value="ECO:0007669"/>
    <property type="project" value="InterPro"/>
</dbReference>
<feature type="domain" description="SLH" evidence="9">
    <location>
        <begin position="1612"/>
        <end position="1670"/>
    </location>
</feature>
<dbReference type="SUPFAM" id="SSF50370">
    <property type="entry name" value="Ricin B-like lectins"/>
    <property type="match status" value="1"/>
</dbReference>
<dbReference type="PANTHER" id="PTHR43817:SF1">
    <property type="entry name" value="HYDROLASE, FAMILY 43, PUTATIVE (AFU_ORTHOLOGUE AFUA_3G01660)-RELATED"/>
    <property type="match status" value="1"/>
</dbReference>
<dbReference type="Pfam" id="PF03422">
    <property type="entry name" value="CBM_6"/>
    <property type="match status" value="1"/>
</dbReference>
<dbReference type="CDD" id="cd08980">
    <property type="entry name" value="GH43_LbAraf43-like"/>
    <property type="match status" value="1"/>
</dbReference>
<evidence type="ECO:0000256" key="4">
    <source>
        <dbReference type="ARBA" id="ARBA00022801"/>
    </source>
</evidence>
<dbReference type="SMART" id="SM00458">
    <property type="entry name" value="RICIN"/>
    <property type="match status" value="1"/>
</dbReference>
<feature type="domain" description="CBM6" evidence="8">
    <location>
        <begin position="493"/>
        <end position="618"/>
    </location>
</feature>
<protein>
    <recommendedName>
        <fullName evidence="12">Beta-xylosidase</fullName>
    </recommendedName>
</protein>
<dbReference type="Pfam" id="PF14200">
    <property type="entry name" value="RicinB_lectin_2"/>
    <property type="match status" value="2"/>
</dbReference>
<dbReference type="SUPFAM" id="SSF48726">
    <property type="entry name" value="Immunoglobulin"/>
    <property type="match status" value="1"/>
</dbReference>
<dbReference type="InterPro" id="IPR005084">
    <property type="entry name" value="CBM6"/>
</dbReference>
<feature type="domain" description="SLH" evidence="9">
    <location>
        <begin position="1671"/>
        <end position="1734"/>
    </location>
</feature>
<evidence type="ECO:0000256" key="3">
    <source>
        <dbReference type="ARBA" id="ARBA00022729"/>
    </source>
</evidence>
<feature type="domain" description="CBM6" evidence="8">
    <location>
        <begin position="623"/>
        <end position="749"/>
    </location>
</feature>
<dbReference type="Proteomes" id="UP000029734">
    <property type="component" value="Unassembled WGS sequence"/>
</dbReference>
<feature type="domain" description="Ig-like" evidence="7">
    <location>
        <begin position="1312"/>
        <end position="1395"/>
    </location>
</feature>
<evidence type="ECO:0000313" key="11">
    <source>
        <dbReference type="Proteomes" id="UP000029734"/>
    </source>
</evidence>
<dbReference type="InterPro" id="IPR013783">
    <property type="entry name" value="Ig-like_fold"/>
</dbReference>
<accession>A0A098M4X3</accession>
<dbReference type="InterPro" id="IPR035992">
    <property type="entry name" value="Ricin_B-like_lectins"/>
</dbReference>
<proteinExistence type="inferred from homology"/>
<dbReference type="InterPro" id="IPR007110">
    <property type="entry name" value="Ig-like_dom"/>
</dbReference>
<dbReference type="GO" id="GO:0004553">
    <property type="term" value="F:hydrolase activity, hydrolyzing O-glycosyl compounds"/>
    <property type="evidence" value="ECO:0007669"/>
    <property type="project" value="InterPro"/>
</dbReference>
<dbReference type="InterPro" id="IPR036179">
    <property type="entry name" value="Ig-like_dom_sf"/>
</dbReference>
<dbReference type="InterPro" id="IPR008979">
    <property type="entry name" value="Galactose-bd-like_sf"/>
</dbReference>
<evidence type="ECO:0000259" key="9">
    <source>
        <dbReference type="PROSITE" id="PS51272"/>
    </source>
</evidence>
<dbReference type="InterPro" id="IPR006584">
    <property type="entry name" value="Cellulose-bd_IV"/>
</dbReference>
<dbReference type="Gene3D" id="2.60.40.4270">
    <property type="entry name" value="Listeria-Bacteroides repeat domain"/>
    <property type="match status" value="1"/>
</dbReference>
<dbReference type="CDD" id="cd04083">
    <property type="entry name" value="CBM35_Lmo2446-like"/>
    <property type="match status" value="3"/>
</dbReference>
<dbReference type="InterPro" id="IPR000772">
    <property type="entry name" value="Ricin_B_lectin"/>
</dbReference>
<keyword evidence="4" id="KW-0378">Hydrolase</keyword>
<dbReference type="Pfam" id="PF09479">
    <property type="entry name" value="Flg_new"/>
    <property type="match status" value="1"/>
</dbReference>
<dbReference type="SUPFAM" id="SSF75005">
    <property type="entry name" value="Arabinanase/levansucrase/invertase"/>
    <property type="match status" value="1"/>
</dbReference>
<dbReference type="SMART" id="SM00606">
    <property type="entry name" value="CBD_IV"/>
    <property type="match status" value="2"/>
</dbReference>
<feature type="domain" description="CBM6" evidence="8">
    <location>
        <begin position="754"/>
        <end position="879"/>
    </location>
</feature>
<dbReference type="PROSITE" id="PS50231">
    <property type="entry name" value="RICIN_B_LECTIN"/>
    <property type="match status" value="1"/>
</dbReference>
<evidence type="ECO:0000256" key="2">
    <source>
        <dbReference type="ARBA" id="ARBA00009865"/>
    </source>
</evidence>
<dbReference type="InterPro" id="IPR042229">
    <property type="entry name" value="Listeria/Bacterioides_rpt_sf"/>
</dbReference>
<dbReference type="STRING" id="268407.PWYN_20850"/>
<dbReference type="RefSeq" id="WP_036655558.1">
    <property type="nucleotide sequence ID" value="NZ_JQCR01000003.1"/>
</dbReference>
<keyword evidence="3 6" id="KW-0732">Signal</keyword>
<dbReference type="InterPro" id="IPR023296">
    <property type="entry name" value="Glyco_hydro_beta-prop_sf"/>
</dbReference>
<dbReference type="InterPro" id="IPR001119">
    <property type="entry name" value="SLH_dom"/>
</dbReference>
<evidence type="ECO:0000259" key="8">
    <source>
        <dbReference type="PROSITE" id="PS51175"/>
    </source>
</evidence>
<dbReference type="PROSITE" id="PS51272">
    <property type="entry name" value="SLH"/>
    <property type="match status" value="3"/>
</dbReference>
<gene>
    <name evidence="10" type="ORF">PWYN_20850</name>
</gene>
<dbReference type="PROSITE" id="PS51175">
    <property type="entry name" value="CBM6"/>
    <property type="match status" value="4"/>
</dbReference>
<dbReference type="Gene3D" id="2.115.10.20">
    <property type="entry name" value="Glycosyl hydrolase domain, family 43"/>
    <property type="match status" value="1"/>
</dbReference>
<dbReference type="InterPro" id="IPR003599">
    <property type="entry name" value="Ig_sub"/>
</dbReference>
<feature type="domain" description="CBM6" evidence="8">
    <location>
        <begin position="366"/>
        <end position="490"/>
    </location>
</feature>
<dbReference type="OrthoDB" id="273314at2"/>
<dbReference type="SUPFAM" id="SSF49785">
    <property type="entry name" value="Galactose-binding domain-like"/>
    <property type="match status" value="4"/>
</dbReference>
<keyword evidence="11" id="KW-1185">Reference proteome</keyword>
<evidence type="ECO:0000256" key="1">
    <source>
        <dbReference type="ARBA" id="ARBA00004196"/>
    </source>
</evidence>
<keyword evidence="5" id="KW-0326">Glycosidase</keyword>